<sequence>MYKRAKAEFRHVQQAANEQYMQNCYDDLNETAECDVRLFWKQIKRFKGCSSKVYPEIVYEDKVCNTPESVANCFAEYFHDLYQPNDEDNFDNEFKCYIETTYNEIIKTCGVEGEYLPGGLITEQEVSELIGQLKYRKAAGHDRVQNEHLRQGEYDMSFPSTASSPLSVISENSSSQSRFCTRRDLFFMYTF</sequence>
<dbReference type="OrthoDB" id="425681at2759"/>
<reference evidence="1 2" key="1">
    <citation type="submission" date="2020-06" db="EMBL/GenBank/DDBJ databases">
        <authorList>
            <person name="Li R."/>
            <person name="Bekaert M."/>
        </authorList>
    </citation>
    <scope>NUCLEOTIDE SEQUENCE [LARGE SCALE GENOMIC DNA]</scope>
    <source>
        <strain evidence="2">wild</strain>
    </source>
</reference>
<dbReference type="EMBL" id="CACVKT020003154">
    <property type="protein sequence ID" value="CAC5381922.1"/>
    <property type="molecule type" value="Genomic_DNA"/>
</dbReference>
<evidence type="ECO:0000313" key="1">
    <source>
        <dbReference type="EMBL" id="CAC5381922.1"/>
    </source>
</evidence>
<accession>A0A6J8BDM2</accession>
<gene>
    <name evidence="1" type="ORF">MCOR_17779</name>
</gene>
<dbReference type="AlphaFoldDB" id="A0A6J8BDM2"/>
<name>A0A6J8BDM2_MYTCO</name>
<evidence type="ECO:0000313" key="2">
    <source>
        <dbReference type="Proteomes" id="UP000507470"/>
    </source>
</evidence>
<organism evidence="1 2">
    <name type="scientific">Mytilus coruscus</name>
    <name type="common">Sea mussel</name>
    <dbReference type="NCBI Taxonomy" id="42192"/>
    <lineage>
        <taxon>Eukaryota</taxon>
        <taxon>Metazoa</taxon>
        <taxon>Spiralia</taxon>
        <taxon>Lophotrochozoa</taxon>
        <taxon>Mollusca</taxon>
        <taxon>Bivalvia</taxon>
        <taxon>Autobranchia</taxon>
        <taxon>Pteriomorphia</taxon>
        <taxon>Mytilida</taxon>
        <taxon>Mytiloidea</taxon>
        <taxon>Mytilidae</taxon>
        <taxon>Mytilinae</taxon>
        <taxon>Mytilus</taxon>
    </lineage>
</organism>
<proteinExistence type="predicted"/>
<keyword evidence="2" id="KW-1185">Reference proteome</keyword>
<protein>
    <submittedName>
        <fullName evidence="1">Uncharacterized protein</fullName>
    </submittedName>
</protein>
<dbReference type="Proteomes" id="UP000507470">
    <property type="component" value="Unassembled WGS sequence"/>
</dbReference>